<dbReference type="NCBIfam" id="NF041635">
    <property type="entry name" value="STM3941_fam"/>
    <property type="match status" value="1"/>
</dbReference>
<dbReference type="Proteomes" id="UP000192746">
    <property type="component" value="Unassembled WGS sequence"/>
</dbReference>
<dbReference type="EMBL" id="ARYN01000002">
    <property type="protein sequence ID" value="ORL47051.1"/>
    <property type="molecule type" value="Genomic_DNA"/>
</dbReference>
<feature type="transmembrane region" description="Helical" evidence="1">
    <location>
        <begin position="50"/>
        <end position="71"/>
    </location>
</feature>
<evidence type="ECO:0000313" key="3">
    <source>
        <dbReference type="Proteomes" id="UP000192746"/>
    </source>
</evidence>
<evidence type="ECO:0000256" key="1">
    <source>
        <dbReference type="SAM" id="Phobius"/>
    </source>
</evidence>
<gene>
    <name evidence="2" type="ORF">IIF7_03506</name>
</gene>
<dbReference type="OrthoDB" id="6028159at2"/>
<reference evidence="2 3" key="1">
    <citation type="submission" date="2013-04" db="EMBL/GenBank/DDBJ databases">
        <title>Zunongwangia sp. 22II14-10F7 Genome Sequencing.</title>
        <authorList>
            <person name="Lai Q."/>
            <person name="Shao Z."/>
        </authorList>
    </citation>
    <scope>NUCLEOTIDE SEQUENCE [LARGE SCALE GENOMIC DNA]</scope>
    <source>
        <strain evidence="2 3">22II14-10F7</strain>
    </source>
</reference>
<evidence type="ECO:0000313" key="2">
    <source>
        <dbReference type="EMBL" id="ORL47051.1"/>
    </source>
</evidence>
<protein>
    <submittedName>
        <fullName evidence="2">Uncharacterized protein</fullName>
    </submittedName>
</protein>
<comment type="caution">
    <text evidence="2">The sequence shown here is derived from an EMBL/GenBank/DDBJ whole genome shotgun (WGS) entry which is preliminary data.</text>
</comment>
<organism evidence="2 3">
    <name type="scientific">Zunongwangia atlantica 22II14-10F7</name>
    <dbReference type="NCBI Taxonomy" id="1185767"/>
    <lineage>
        <taxon>Bacteria</taxon>
        <taxon>Pseudomonadati</taxon>
        <taxon>Bacteroidota</taxon>
        <taxon>Flavobacteriia</taxon>
        <taxon>Flavobacteriales</taxon>
        <taxon>Flavobacteriaceae</taxon>
        <taxon>Zunongwangia</taxon>
    </lineage>
</organism>
<feature type="transmembrane region" description="Helical" evidence="1">
    <location>
        <begin position="18"/>
        <end position="38"/>
    </location>
</feature>
<sequence length="179" mass="20018">MQIEPISISSNIKKQNNLIITGLFFVVASIIIFINADLYAKTPDSVAPQIVRGLSIFSFLFFAGITAYLLFRSKNEDALALNSKGIVDHTSASSIGLIEWEDITKIEPKNISSGEFLMITVKDPEKYLKRASIWKKMLLKMNGAIAKTPFSITLNGLNLPPESVTILVNENYRKFKFNE</sequence>
<keyword evidence="1" id="KW-0472">Membrane</keyword>
<dbReference type="RefSeq" id="WP_084840285.1">
    <property type="nucleotide sequence ID" value="NZ_ARYN01000002.1"/>
</dbReference>
<keyword evidence="3" id="KW-1185">Reference proteome</keyword>
<name>A0A1Y1T7M2_9FLAO</name>
<proteinExistence type="predicted"/>
<dbReference type="InterPro" id="IPR048136">
    <property type="entry name" value="STM3941-like"/>
</dbReference>
<dbReference type="AlphaFoldDB" id="A0A1Y1T7M2"/>
<dbReference type="STRING" id="1185767.IIF7_03506"/>
<keyword evidence="1" id="KW-1133">Transmembrane helix</keyword>
<accession>A0A1Y1T7M2</accession>
<keyword evidence="1" id="KW-0812">Transmembrane</keyword>